<evidence type="ECO:0000313" key="1">
    <source>
        <dbReference type="EMBL" id="MBK3517410.1"/>
    </source>
</evidence>
<dbReference type="RefSeq" id="WP_200464639.1">
    <property type="nucleotide sequence ID" value="NZ_JAENRR010000015.1"/>
</dbReference>
<name>A0ABS1HIW9_9BACT</name>
<keyword evidence="2" id="KW-1185">Reference proteome</keyword>
<evidence type="ECO:0000313" key="2">
    <source>
        <dbReference type="Proteomes" id="UP000605676"/>
    </source>
</evidence>
<proteinExistence type="predicted"/>
<dbReference type="EMBL" id="JAENRR010000015">
    <property type="protein sequence ID" value="MBK3517410.1"/>
    <property type="molecule type" value="Genomic_DNA"/>
</dbReference>
<dbReference type="Proteomes" id="UP000605676">
    <property type="component" value="Unassembled WGS sequence"/>
</dbReference>
<accession>A0ABS1HIW9</accession>
<gene>
    <name evidence="1" type="ORF">JIV24_08695</name>
</gene>
<sequence>MNSKLITILLGCTLSFNGCSADNTQKEEELKEPEVTSIIQELKGNKFIADYTVAKESVLRSIPEEYINSARENLCVAYQHTSHGTHVSRGLYGLPDYKAGDDALFGIVRNDFKTGVLDFLDYAIEDYAEDGRRAVDLSRDETAFIQATRNFLDDSKNEKVNVVMWAWCNIAGHDVEGNYLPGMQTLIDEYGVGGSKIGEGEGKRQQAVYFVFMTGHANRGSNTGEGNPAEQATLINDFCNKNKLLCLDYYSIDTHCMNDHYWEDAGDNGKSSSYGGNYYEDWQNSHQEGIDYYLNKSKPGGDVELGSHTTQHITSNRKAYAMWWILARISGWDGTLVN</sequence>
<organism evidence="1 2">
    <name type="scientific">Carboxylicivirga marina</name>
    <dbReference type="NCBI Taxonomy" id="2800988"/>
    <lineage>
        <taxon>Bacteria</taxon>
        <taxon>Pseudomonadati</taxon>
        <taxon>Bacteroidota</taxon>
        <taxon>Bacteroidia</taxon>
        <taxon>Marinilabiliales</taxon>
        <taxon>Marinilabiliaceae</taxon>
        <taxon>Carboxylicivirga</taxon>
    </lineage>
</organism>
<comment type="caution">
    <text evidence="1">The sequence shown here is derived from an EMBL/GenBank/DDBJ whole genome shotgun (WGS) entry which is preliminary data.</text>
</comment>
<reference evidence="1 2" key="1">
    <citation type="submission" date="2021-01" db="EMBL/GenBank/DDBJ databases">
        <title>Carboxyliciviraga sp.nov., isolated from coastal sediments.</title>
        <authorList>
            <person name="Lu D."/>
            <person name="Zhang T."/>
        </authorList>
    </citation>
    <scope>NUCLEOTIDE SEQUENCE [LARGE SCALE GENOMIC DNA]</scope>
    <source>
        <strain evidence="1 2">N1Y132</strain>
    </source>
</reference>
<protein>
    <submittedName>
        <fullName evidence="1">Uncharacterized protein</fullName>
    </submittedName>
</protein>